<dbReference type="SUPFAM" id="SSF53067">
    <property type="entry name" value="Actin-like ATPase domain"/>
    <property type="match status" value="2"/>
</dbReference>
<dbReference type="AlphaFoldDB" id="A0A9X2BX09"/>
<comment type="caution">
    <text evidence="3">The sequence shown here is derived from an EMBL/GenBank/DDBJ whole genome shotgun (WGS) entry which is preliminary data.</text>
</comment>
<keyword evidence="4" id="KW-1185">Reference proteome</keyword>
<dbReference type="GO" id="GO:0005524">
    <property type="term" value="F:ATP binding"/>
    <property type="evidence" value="ECO:0007669"/>
    <property type="project" value="UniProtKB-KW"/>
</dbReference>
<dbReference type="Gene3D" id="3.30.420.40">
    <property type="match status" value="3"/>
</dbReference>
<dbReference type="EMBL" id="JALPRX010000034">
    <property type="protein sequence ID" value="MCK8784485.1"/>
    <property type="molecule type" value="Genomic_DNA"/>
</dbReference>
<sequence length="455" mass="47211">MSGLVGIDFGTTNSVIALVLPGGGTRAATFGAMPQGSTQGSTGGSAGGGAATFRSVLCFSQPGGRGAVRHAAGPAAVEAYLDDPLDSRLLLSMKSYLAQSSFRETRVFGRPWTLEALIALFLRELLAAAGLDPAQVHVTAGRPVQFAGDFPDDALGEARLRAAFAAAGFASLGLAMEPEGAGHRFASTLDAPATVLIGDFGGGTSDFSVLRFDPGGARRGAQGGAQGDAQGDAQGGARRIAPLGHAGIGIAGDSLDYRIIDRVIAPRLGKGSTYTVMGGAPLPVPAEWYAGFARWHRLSLMRTPRTLRAIEEVARTASHPERLRDLIALLEDEQGYPLYQAVSAAKAALSSAESTVLRFRHGTLDIEQTITRAEFEGWIADELRRLDATVGQALAAAGLDESGIDRVFLTGGTALVPAVRGLFERRFGAERIAGGGEFLSVAEGLALIGAERARG</sequence>
<dbReference type="InterPro" id="IPR043129">
    <property type="entry name" value="ATPase_NBD"/>
</dbReference>
<organism evidence="3 4">
    <name type="scientific">Roseomonas acroporae</name>
    <dbReference type="NCBI Taxonomy" id="2937791"/>
    <lineage>
        <taxon>Bacteria</taxon>
        <taxon>Pseudomonadati</taxon>
        <taxon>Pseudomonadota</taxon>
        <taxon>Alphaproteobacteria</taxon>
        <taxon>Acetobacterales</taxon>
        <taxon>Roseomonadaceae</taxon>
        <taxon>Roseomonas</taxon>
    </lineage>
</organism>
<dbReference type="InterPro" id="IPR013126">
    <property type="entry name" value="Hsp_70_fam"/>
</dbReference>
<evidence type="ECO:0000313" key="3">
    <source>
        <dbReference type="EMBL" id="MCK8784485.1"/>
    </source>
</evidence>
<protein>
    <submittedName>
        <fullName evidence="3">Hsp70 family protein</fullName>
    </submittedName>
</protein>
<dbReference type="GO" id="GO:0140662">
    <property type="term" value="F:ATP-dependent protein folding chaperone"/>
    <property type="evidence" value="ECO:0007669"/>
    <property type="project" value="InterPro"/>
</dbReference>
<dbReference type="PANTHER" id="PTHR19375">
    <property type="entry name" value="HEAT SHOCK PROTEIN 70KDA"/>
    <property type="match status" value="1"/>
</dbReference>
<evidence type="ECO:0000256" key="1">
    <source>
        <dbReference type="ARBA" id="ARBA00022741"/>
    </source>
</evidence>
<dbReference type="Proteomes" id="UP001139516">
    <property type="component" value="Unassembled WGS sequence"/>
</dbReference>
<proteinExistence type="predicted"/>
<keyword evidence="2" id="KW-0067">ATP-binding</keyword>
<dbReference type="Gene3D" id="3.90.640.10">
    <property type="entry name" value="Actin, Chain A, domain 4"/>
    <property type="match status" value="2"/>
</dbReference>
<dbReference type="Pfam" id="PF00012">
    <property type="entry name" value="HSP70"/>
    <property type="match status" value="1"/>
</dbReference>
<dbReference type="RefSeq" id="WP_248666611.1">
    <property type="nucleotide sequence ID" value="NZ_JALPRX010000034.1"/>
</dbReference>
<reference evidence="3" key="1">
    <citation type="submission" date="2022-04" db="EMBL/GenBank/DDBJ databases">
        <title>Roseomonas acroporae sp. nov., isolated from coral Acropora digitifera.</title>
        <authorList>
            <person name="Sun H."/>
        </authorList>
    </citation>
    <scope>NUCLEOTIDE SEQUENCE</scope>
    <source>
        <strain evidence="3">NAR14</strain>
    </source>
</reference>
<evidence type="ECO:0000256" key="2">
    <source>
        <dbReference type="ARBA" id="ARBA00022840"/>
    </source>
</evidence>
<gene>
    <name evidence="3" type="ORF">M0638_08845</name>
</gene>
<name>A0A9X2BX09_9PROT</name>
<keyword evidence="1" id="KW-0547">Nucleotide-binding</keyword>
<evidence type="ECO:0000313" key="4">
    <source>
        <dbReference type="Proteomes" id="UP001139516"/>
    </source>
</evidence>
<accession>A0A9X2BX09</accession>